<evidence type="ECO:0000256" key="1">
    <source>
        <dbReference type="ARBA" id="ARBA00008396"/>
    </source>
</evidence>
<evidence type="ECO:0000313" key="7">
    <source>
        <dbReference type="Proteomes" id="UP000823926"/>
    </source>
</evidence>
<accession>A0A9D1QDY5</accession>
<comment type="caution">
    <text evidence="6">The sequence shown here is derived from an EMBL/GenBank/DDBJ whole genome shotgun (WGS) entry which is preliminary data.</text>
</comment>
<evidence type="ECO:0000313" key="6">
    <source>
        <dbReference type="EMBL" id="HIW10738.1"/>
    </source>
</evidence>
<dbReference type="Proteomes" id="UP000823926">
    <property type="component" value="Unassembled WGS sequence"/>
</dbReference>
<evidence type="ECO:0000256" key="2">
    <source>
        <dbReference type="ARBA" id="ARBA00022884"/>
    </source>
</evidence>
<feature type="domain" description="RNA-binding S4" evidence="5">
    <location>
        <begin position="5"/>
        <end position="64"/>
    </location>
</feature>
<keyword evidence="3" id="KW-0238">DNA-binding</keyword>
<protein>
    <submittedName>
        <fullName evidence="6">RNA-binding S4 domain-containing protein</fullName>
    </submittedName>
</protein>
<dbReference type="PIRSF" id="PIRSF016821">
    <property type="entry name" value="HSP15"/>
    <property type="match status" value="1"/>
</dbReference>
<dbReference type="Gene3D" id="3.10.290.10">
    <property type="entry name" value="RNA-binding S4 domain"/>
    <property type="match status" value="1"/>
</dbReference>
<dbReference type="AlphaFoldDB" id="A0A9D1QDY5"/>
<organism evidence="6 7">
    <name type="scientific">Candidatus Rikenella faecigallinarum</name>
    <dbReference type="NCBI Taxonomy" id="2838745"/>
    <lineage>
        <taxon>Bacteria</taxon>
        <taxon>Pseudomonadati</taxon>
        <taxon>Bacteroidota</taxon>
        <taxon>Bacteroidia</taxon>
        <taxon>Bacteroidales</taxon>
        <taxon>Rikenellaceae</taxon>
        <taxon>Rikenella</taxon>
    </lineage>
</organism>
<comment type="similarity">
    <text evidence="1">Belongs to the HSP15 family.</text>
</comment>
<dbReference type="GO" id="GO:0003677">
    <property type="term" value="F:DNA binding"/>
    <property type="evidence" value="ECO:0007669"/>
    <property type="project" value="UniProtKB-KW"/>
</dbReference>
<dbReference type="GO" id="GO:0003727">
    <property type="term" value="F:single-stranded RNA binding"/>
    <property type="evidence" value="ECO:0007669"/>
    <property type="project" value="InterPro"/>
</dbReference>
<dbReference type="InterPro" id="IPR036986">
    <property type="entry name" value="S4_RNA-bd_sf"/>
</dbReference>
<name>A0A9D1QDY5_9BACT</name>
<dbReference type="GO" id="GO:0043023">
    <property type="term" value="F:ribosomal large subunit binding"/>
    <property type="evidence" value="ECO:0007669"/>
    <property type="project" value="InterPro"/>
</dbReference>
<dbReference type="PROSITE" id="PS50889">
    <property type="entry name" value="S4"/>
    <property type="match status" value="1"/>
</dbReference>
<reference evidence="6" key="1">
    <citation type="journal article" date="2021" name="PeerJ">
        <title>Extensive microbial diversity within the chicken gut microbiome revealed by metagenomics and culture.</title>
        <authorList>
            <person name="Gilroy R."/>
            <person name="Ravi A."/>
            <person name="Getino M."/>
            <person name="Pursley I."/>
            <person name="Horton D.L."/>
            <person name="Alikhan N.F."/>
            <person name="Baker D."/>
            <person name="Gharbi K."/>
            <person name="Hall N."/>
            <person name="Watson M."/>
            <person name="Adriaenssens E.M."/>
            <person name="Foster-Nyarko E."/>
            <person name="Jarju S."/>
            <person name="Secka A."/>
            <person name="Antonio M."/>
            <person name="Oren A."/>
            <person name="Chaudhuri R.R."/>
            <person name="La Ragione R."/>
            <person name="Hildebrand F."/>
            <person name="Pallen M.J."/>
        </authorList>
    </citation>
    <scope>NUCLEOTIDE SEQUENCE</scope>
    <source>
        <strain evidence="6">ChiBcec15-1070</strain>
    </source>
</reference>
<dbReference type="CDD" id="cd00165">
    <property type="entry name" value="S4"/>
    <property type="match status" value="1"/>
</dbReference>
<dbReference type="InterPro" id="IPR025708">
    <property type="entry name" value="HSP15"/>
</dbReference>
<evidence type="ECO:0000256" key="4">
    <source>
        <dbReference type="PROSITE-ProRule" id="PRU00182"/>
    </source>
</evidence>
<sequence length="132" mass="15058">MAEGVRIDKWLWSVRLFKTRSEAAEACKSNRVLVNGVTVKPAREVKAGEVVSVKKMPVVYSFRILELVANRQPAKNVPRYIEDVTPAEELLKLEMARAGAFAVRDRGTGRPTKKERRDIEELLSEFEEWGEE</sequence>
<dbReference type="EMBL" id="DXHL01000021">
    <property type="protein sequence ID" value="HIW10738.1"/>
    <property type="molecule type" value="Genomic_DNA"/>
</dbReference>
<reference evidence="6" key="2">
    <citation type="submission" date="2021-04" db="EMBL/GenBank/DDBJ databases">
        <authorList>
            <person name="Gilroy R."/>
        </authorList>
    </citation>
    <scope>NUCLEOTIDE SEQUENCE</scope>
    <source>
        <strain evidence="6">ChiBcec15-1070</strain>
    </source>
</reference>
<gene>
    <name evidence="6" type="ORF">H9888_04455</name>
</gene>
<dbReference type="GO" id="GO:0034605">
    <property type="term" value="P:cellular response to heat"/>
    <property type="evidence" value="ECO:0007669"/>
    <property type="project" value="InterPro"/>
</dbReference>
<proteinExistence type="inferred from homology"/>
<evidence type="ECO:0000256" key="3">
    <source>
        <dbReference type="ARBA" id="ARBA00023125"/>
    </source>
</evidence>
<dbReference type="SMART" id="SM00363">
    <property type="entry name" value="S4"/>
    <property type="match status" value="1"/>
</dbReference>
<evidence type="ECO:0000259" key="5">
    <source>
        <dbReference type="SMART" id="SM00363"/>
    </source>
</evidence>
<dbReference type="SUPFAM" id="SSF55174">
    <property type="entry name" value="Alpha-L RNA-binding motif"/>
    <property type="match status" value="1"/>
</dbReference>
<keyword evidence="2 4" id="KW-0694">RNA-binding</keyword>
<dbReference type="InterPro" id="IPR002942">
    <property type="entry name" value="S4_RNA-bd"/>
</dbReference>
<dbReference type="Pfam" id="PF01479">
    <property type="entry name" value="S4"/>
    <property type="match status" value="1"/>
</dbReference>